<comment type="caution">
    <text evidence="3">The sequence shown here is derived from an EMBL/GenBank/DDBJ whole genome shotgun (WGS) entry which is preliminary data.</text>
</comment>
<dbReference type="InterPro" id="IPR000198">
    <property type="entry name" value="RhoGAP_dom"/>
</dbReference>
<dbReference type="EMBL" id="QUSY01001463">
    <property type="protein sequence ID" value="RHY24899.1"/>
    <property type="molecule type" value="Genomic_DNA"/>
</dbReference>
<dbReference type="InterPro" id="IPR006816">
    <property type="entry name" value="ELMO_dom"/>
</dbReference>
<feature type="domain" description="ELMO" evidence="2">
    <location>
        <begin position="413"/>
        <end position="593"/>
    </location>
</feature>
<dbReference type="PANTHER" id="PTHR12771:SF56">
    <property type="entry name" value="CED-12"/>
    <property type="match status" value="1"/>
</dbReference>
<feature type="domain" description="Rho-GAP" evidence="1">
    <location>
        <begin position="229"/>
        <end position="402"/>
    </location>
</feature>
<dbReference type="InterPro" id="IPR008936">
    <property type="entry name" value="Rho_GTPase_activation_prot"/>
</dbReference>
<dbReference type="PROSITE" id="PS51335">
    <property type="entry name" value="ELMO"/>
    <property type="match status" value="1"/>
</dbReference>
<protein>
    <recommendedName>
        <fullName evidence="5">SH3 domain-containing protein</fullName>
    </recommendedName>
</protein>
<dbReference type="AlphaFoldDB" id="A0A3R6VGD3"/>
<evidence type="ECO:0000313" key="4">
    <source>
        <dbReference type="Proteomes" id="UP000285060"/>
    </source>
</evidence>
<name>A0A3R6VGD3_9STRA</name>
<gene>
    <name evidence="3" type="ORF">DYB32_008635</name>
</gene>
<reference evidence="3 4" key="1">
    <citation type="submission" date="2018-08" db="EMBL/GenBank/DDBJ databases">
        <title>Aphanomyces genome sequencing and annotation.</title>
        <authorList>
            <person name="Minardi D."/>
            <person name="Oidtmann B."/>
            <person name="Van Der Giezen M."/>
            <person name="Studholme D.J."/>
        </authorList>
    </citation>
    <scope>NUCLEOTIDE SEQUENCE [LARGE SCALE GENOMIC DNA]</scope>
    <source>
        <strain evidence="3 4">NJM0002</strain>
    </source>
</reference>
<organism evidence="3 4">
    <name type="scientific">Aphanomyces invadans</name>
    <dbReference type="NCBI Taxonomy" id="157072"/>
    <lineage>
        <taxon>Eukaryota</taxon>
        <taxon>Sar</taxon>
        <taxon>Stramenopiles</taxon>
        <taxon>Oomycota</taxon>
        <taxon>Saprolegniomycetes</taxon>
        <taxon>Saprolegniales</taxon>
        <taxon>Verrucalvaceae</taxon>
        <taxon>Aphanomyces</taxon>
    </lineage>
</organism>
<evidence type="ECO:0000313" key="3">
    <source>
        <dbReference type="EMBL" id="RHY24899.1"/>
    </source>
</evidence>
<dbReference type="Pfam" id="PF04727">
    <property type="entry name" value="ELMO_CED12"/>
    <property type="match status" value="1"/>
</dbReference>
<dbReference type="InterPro" id="IPR050868">
    <property type="entry name" value="ELMO_domain-containing"/>
</dbReference>
<sequence>MTSSSGLDVRCNIFDLSDNMQRCKELDQLRDSIHALLKGEGDNNQGELSSLHAGTSVCAAVEGCLSHGLKRVSATETVSLWGLLQWTNVSQLERHRAWKLRQEKLEAKEQSKDWYLNMFKEELQQISTLTVHTDNPVANDADVNPLTPGFHASIRIVNSLLHATCPSDATNLLHDVLDTTTQALHQLLRDTPPAILTARTDEVGGPAAMTIFGVPLAALVSSPATCDVALLDCMMGVPNLVEGCCRLIDAAATTCTPALFASKVHKARFAQLIAQVERTGTLSVWTNVHHSIVILIKWLRDLPEPLIPPHLHAHCMAVVDMPGDALPIMELRNVVHQLHWSAKPTLLRLCATLTRVVQSGTTVEGLSGIFGRILFEPTTCFTALSAQAKVVQLLLTHSTQVLEPISREVALTRKLRAIQAISHDLREPLAPITTHAALWASLQRSYPAVTSPDHLRGGGVLAAACLVYFADEHAELATQLIAQRVLGHRKQYPLPVASVHIVRMLVSLLHLTDATTSADVSPVPRFMAVRALHHGGHANDSDGSSLFDDHDAFYRLFGWSLLVFDRNYTRSGATCMDFSTILAETQVQVMAHLQQHPASIPHLYQLWADSLESQAVAAPKASAHMRTYVVVWEGGVTVRGYPSKQADVIATRDEGDVVDTVLQAGNWLKLRDLPGGQGGGWVLSKTDRTTLLQLVDPTQAV</sequence>
<keyword evidence="4" id="KW-1185">Reference proteome</keyword>
<dbReference type="GO" id="GO:0007165">
    <property type="term" value="P:signal transduction"/>
    <property type="evidence" value="ECO:0007669"/>
    <property type="project" value="InterPro"/>
</dbReference>
<dbReference type="SMART" id="SM00324">
    <property type="entry name" value="RhoGAP"/>
    <property type="match status" value="1"/>
</dbReference>
<accession>A0A3R6VGD3</accession>
<dbReference type="SUPFAM" id="SSF48350">
    <property type="entry name" value="GTPase activation domain, GAP"/>
    <property type="match status" value="1"/>
</dbReference>
<dbReference type="Gene3D" id="1.10.555.10">
    <property type="entry name" value="Rho GTPase activation protein"/>
    <property type="match status" value="1"/>
</dbReference>
<dbReference type="VEuPathDB" id="FungiDB:H310_09466"/>
<evidence type="ECO:0000259" key="2">
    <source>
        <dbReference type="PROSITE" id="PS51335"/>
    </source>
</evidence>
<dbReference type="PROSITE" id="PS50238">
    <property type="entry name" value="RHOGAP"/>
    <property type="match status" value="1"/>
</dbReference>
<dbReference type="Pfam" id="PF00620">
    <property type="entry name" value="RhoGAP"/>
    <property type="match status" value="1"/>
</dbReference>
<dbReference type="Proteomes" id="UP000285060">
    <property type="component" value="Unassembled WGS sequence"/>
</dbReference>
<dbReference type="VEuPathDB" id="FungiDB:H310_03570"/>
<evidence type="ECO:0000259" key="1">
    <source>
        <dbReference type="PROSITE" id="PS50238"/>
    </source>
</evidence>
<proteinExistence type="predicted"/>
<dbReference type="PANTHER" id="PTHR12771">
    <property type="entry name" value="ENGULFMENT AND CELL MOTILITY"/>
    <property type="match status" value="1"/>
</dbReference>
<evidence type="ECO:0008006" key="5">
    <source>
        <dbReference type="Google" id="ProtNLM"/>
    </source>
</evidence>